<sequence length="58" mass="6838">HTEWLTIGRYKRSKKKKKDFDGRFCNVTDCLMCSHCLSIRLFQEMACFVTNVKVQGHV</sequence>
<dbReference type="EMBL" id="HACG01025424">
    <property type="protein sequence ID" value="CEK72289.1"/>
    <property type="molecule type" value="Transcribed_RNA"/>
</dbReference>
<proteinExistence type="predicted"/>
<gene>
    <name evidence="1" type="primary">ORF81786</name>
</gene>
<reference evidence="1" key="1">
    <citation type="submission" date="2014-12" db="EMBL/GenBank/DDBJ databases">
        <title>Insight into the proteome of Arion vulgaris.</title>
        <authorList>
            <person name="Aradska J."/>
            <person name="Bulat T."/>
            <person name="Smidak R."/>
            <person name="Sarate P."/>
            <person name="Gangsoo J."/>
            <person name="Sialana F."/>
            <person name="Bilban M."/>
            <person name="Lubec G."/>
        </authorList>
    </citation>
    <scope>NUCLEOTIDE SEQUENCE</scope>
    <source>
        <tissue evidence="1">Skin</tissue>
    </source>
</reference>
<name>A0A0B6ZUG7_9EUPU</name>
<feature type="non-terminal residue" evidence="1">
    <location>
        <position position="1"/>
    </location>
</feature>
<accession>A0A0B6ZUG7</accession>
<evidence type="ECO:0000313" key="1">
    <source>
        <dbReference type="EMBL" id="CEK72289.1"/>
    </source>
</evidence>
<dbReference type="AlphaFoldDB" id="A0A0B6ZUG7"/>
<protein>
    <submittedName>
        <fullName evidence="1">Uncharacterized protein</fullName>
    </submittedName>
</protein>
<organism evidence="1">
    <name type="scientific">Arion vulgaris</name>
    <dbReference type="NCBI Taxonomy" id="1028688"/>
    <lineage>
        <taxon>Eukaryota</taxon>
        <taxon>Metazoa</taxon>
        <taxon>Spiralia</taxon>
        <taxon>Lophotrochozoa</taxon>
        <taxon>Mollusca</taxon>
        <taxon>Gastropoda</taxon>
        <taxon>Heterobranchia</taxon>
        <taxon>Euthyneura</taxon>
        <taxon>Panpulmonata</taxon>
        <taxon>Eupulmonata</taxon>
        <taxon>Stylommatophora</taxon>
        <taxon>Helicina</taxon>
        <taxon>Arionoidea</taxon>
        <taxon>Arionidae</taxon>
        <taxon>Arion</taxon>
    </lineage>
</organism>